<dbReference type="AlphaFoldDB" id="A0A0C9QZG0"/>
<dbReference type="PANTHER" id="PTHR21191">
    <property type="entry name" value="AQUAPORIN"/>
    <property type="match status" value="1"/>
</dbReference>
<keyword evidence="7 8" id="KW-0472">Membrane</keyword>
<evidence type="ECO:0000256" key="7">
    <source>
        <dbReference type="ARBA" id="ARBA00023136"/>
    </source>
</evidence>
<dbReference type="Proteomes" id="UP000694866">
    <property type="component" value="Unplaced"/>
</dbReference>
<keyword evidence="4 8" id="KW-0812">Transmembrane</keyword>
<dbReference type="InterPro" id="IPR051883">
    <property type="entry name" value="AQP11/12_channel"/>
</dbReference>
<keyword evidence="10" id="KW-1185">Reference proteome</keyword>
<reference evidence="11" key="2">
    <citation type="submission" date="2025-04" db="UniProtKB">
        <authorList>
            <consortium name="RefSeq"/>
        </authorList>
    </citation>
    <scope>IDENTIFICATION</scope>
    <source>
        <strain evidence="11">USDA-PBARC FA_bdor</strain>
        <tissue evidence="11">Whole organism</tissue>
    </source>
</reference>
<dbReference type="PIRSF" id="PIRSF017529">
    <property type="entry name" value="Aquaporin_11/12"/>
    <property type="match status" value="1"/>
</dbReference>
<evidence type="ECO:0000313" key="11">
    <source>
        <dbReference type="RefSeq" id="XP_011307384.1"/>
    </source>
</evidence>
<evidence type="ECO:0000256" key="3">
    <source>
        <dbReference type="ARBA" id="ARBA00022448"/>
    </source>
</evidence>
<evidence type="ECO:0000256" key="6">
    <source>
        <dbReference type="ARBA" id="ARBA00022989"/>
    </source>
</evidence>
<gene>
    <name evidence="9" type="primary">AQP12A</name>
    <name evidence="11" type="synonym">AQP</name>
    <name evidence="9" type="ORF">g.26993</name>
</gene>
<evidence type="ECO:0000256" key="2">
    <source>
        <dbReference type="ARBA" id="ARBA00005900"/>
    </source>
</evidence>
<comment type="similarity">
    <text evidence="2">Belongs to the MIP/aquaporin (TC 1.A.8) family. AQP11/AQP12 subfamily.</text>
</comment>
<evidence type="ECO:0000256" key="4">
    <source>
        <dbReference type="ARBA" id="ARBA00022692"/>
    </source>
</evidence>
<accession>A0A9R1TC02</accession>
<feature type="transmembrane region" description="Helical" evidence="8">
    <location>
        <begin position="151"/>
        <end position="173"/>
    </location>
</feature>
<dbReference type="FunFam" id="1.20.1080.10:FF:000018">
    <property type="entry name" value="Aquaporin"/>
    <property type="match status" value="1"/>
</dbReference>
<name>A0A0C9QZG0_9HYME</name>
<feature type="transmembrane region" description="Helical" evidence="8">
    <location>
        <begin position="67"/>
        <end position="83"/>
    </location>
</feature>
<dbReference type="GO" id="GO:0015267">
    <property type="term" value="F:channel activity"/>
    <property type="evidence" value="ECO:0007669"/>
    <property type="project" value="TreeGrafter"/>
</dbReference>
<proteinExistence type="inferred from homology"/>
<evidence type="ECO:0000256" key="8">
    <source>
        <dbReference type="PIRNR" id="PIRNR017529"/>
    </source>
</evidence>
<dbReference type="InterPro" id="IPR016697">
    <property type="entry name" value="Aquaporin_11/12"/>
</dbReference>
<dbReference type="KEGG" id="fas:105269089"/>
<dbReference type="OrthoDB" id="1580043at2759"/>
<feature type="transmembrane region" description="Helical" evidence="8">
    <location>
        <begin position="185"/>
        <end position="204"/>
    </location>
</feature>
<sequence length="263" mass="29493">MTASIFALVVSTLYIILTSLIAYWARKYVKYYTQRPFLRDLFLEGIATAELCGACFELIIIADNWGVSMYAIYLFVLTVWWSLNWEDATACPYTHLEDLVESKKSLREAFLLIWAELVGGLVVFRYIQVLWALEIVPTHKNRAFEDCTTDLQVPVIIGAFVECIATCICRIVSRGLGELNPKFSNIIDSFVGTTLVVAAFNYSGGYFNPALATALKYGCLGTSVIEHVIVYWVGACAGSIASIRIYQHPIIQDFVKKQKAKAH</sequence>
<dbReference type="Gene3D" id="1.20.1080.10">
    <property type="entry name" value="Glycerol uptake facilitator protein"/>
    <property type="match status" value="1"/>
</dbReference>
<protein>
    <recommendedName>
        <fullName evidence="8">Aquaporin</fullName>
    </recommendedName>
</protein>
<dbReference type="GO" id="GO:0005737">
    <property type="term" value="C:cytoplasm"/>
    <property type="evidence" value="ECO:0007669"/>
    <property type="project" value="TreeGrafter"/>
</dbReference>
<dbReference type="EMBL" id="GBYB01000021">
    <property type="protein sequence ID" value="JAG69788.1"/>
    <property type="molecule type" value="Transcribed_RNA"/>
</dbReference>
<evidence type="ECO:0000313" key="9">
    <source>
        <dbReference type="EMBL" id="JAG69788.1"/>
    </source>
</evidence>
<keyword evidence="6 8" id="KW-1133">Transmembrane helix</keyword>
<dbReference type="GO" id="GO:0016020">
    <property type="term" value="C:membrane"/>
    <property type="evidence" value="ECO:0007669"/>
    <property type="project" value="UniProtKB-SubCell"/>
</dbReference>
<organism evidence="9">
    <name type="scientific">Fopius arisanus</name>
    <dbReference type="NCBI Taxonomy" id="64838"/>
    <lineage>
        <taxon>Eukaryota</taxon>
        <taxon>Metazoa</taxon>
        <taxon>Ecdysozoa</taxon>
        <taxon>Arthropoda</taxon>
        <taxon>Hexapoda</taxon>
        <taxon>Insecta</taxon>
        <taxon>Pterygota</taxon>
        <taxon>Neoptera</taxon>
        <taxon>Endopterygota</taxon>
        <taxon>Hymenoptera</taxon>
        <taxon>Apocrita</taxon>
        <taxon>Ichneumonoidea</taxon>
        <taxon>Braconidae</taxon>
        <taxon>Opiinae</taxon>
        <taxon>Fopius</taxon>
    </lineage>
</organism>
<feature type="transmembrane region" description="Helical" evidence="8">
    <location>
        <begin position="109"/>
        <end position="131"/>
    </location>
</feature>
<feature type="transmembrane region" description="Helical" evidence="8">
    <location>
        <begin position="6"/>
        <end position="25"/>
    </location>
</feature>
<dbReference type="RefSeq" id="XP_011307384.1">
    <property type="nucleotide sequence ID" value="XM_011309082.1"/>
</dbReference>
<dbReference type="CTD" id="36456"/>
<keyword evidence="3" id="KW-0813">Transport</keyword>
<evidence type="ECO:0000256" key="5">
    <source>
        <dbReference type="ARBA" id="ARBA00022737"/>
    </source>
</evidence>
<dbReference type="SUPFAM" id="SSF81338">
    <property type="entry name" value="Aquaporin-like"/>
    <property type="match status" value="1"/>
</dbReference>
<accession>A0A0C9QZG0</accession>
<dbReference type="PANTHER" id="PTHR21191:SF16">
    <property type="entry name" value="AQUAPORIN"/>
    <property type="match status" value="1"/>
</dbReference>
<reference evidence="9" key="1">
    <citation type="submission" date="2015-01" db="EMBL/GenBank/DDBJ databases">
        <title>Transcriptome Assembly of Fopius arisanus.</title>
        <authorList>
            <person name="Geib S."/>
        </authorList>
    </citation>
    <scope>NUCLEOTIDE SEQUENCE</scope>
</reference>
<feature type="transmembrane region" description="Helical" evidence="8">
    <location>
        <begin position="37"/>
        <end position="61"/>
    </location>
</feature>
<feature type="transmembrane region" description="Helical" evidence="8">
    <location>
        <begin position="224"/>
        <end position="246"/>
    </location>
</feature>
<dbReference type="InterPro" id="IPR023271">
    <property type="entry name" value="Aquaporin-like"/>
</dbReference>
<keyword evidence="5" id="KW-0677">Repeat</keyword>
<comment type="subcellular location">
    <subcellularLocation>
        <location evidence="1">Membrane</location>
        <topology evidence="1">Multi-pass membrane protein</topology>
    </subcellularLocation>
</comment>
<evidence type="ECO:0000256" key="1">
    <source>
        <dbReference type="ARBA" id="ARBA00004141"/>
    </source>
</evidence>
<dbReference type="GeneID" id="105269089"/>
<evidence type="ECO:0000313" key="10">
    <source>
        <dbReference type="Proteomes" id="UP000694866"/>
    </source>
</evidence>